<evidence type="ECO:0000313" key="2">
    <source>
        <dbReference type="EMBL" id="GGS18269.1"/>
    </source>
</evidence>
<protein>
    <submittedName>
        <fullName evidence="2">Uncharacterized protein</fullName>
    </submittedName>
</protein>
<feature type="transmembrane region" description="Helical" evidence="1">
    <location>
        <begin position="12"/>
        <end position="44"/>
    </location>
</feature>
<evidence type="ECO:0000256" key="1">
    <source>
        <dbReference type="SAM" id="Phobius"/>
    </source>
</evidence>
<evidence type="ECO:0000313" key="3">
    <source>
        <dbReference type="Proteomes" id="UP000660680"/>
    </source>
</evidence>
<keyword evidence="1" id="KW-0472">Membrane</keyword>
<dbReference type="AlphaFoldDB" id="A0A918L8C4"/>
<dbReference type="Proteomes" id="UP000660680">
    <property type="component" value="Unassembled WGS sequence"/>
</dbReference>
<organism evidence="2 3">
    <name type="scientific">Actinokineospora fastidiosa</name>
    <dbReference type="NCBI Taxonomy" id="1816"/>
    <lineage>
        <taxon>Bacteria</taxon>
        <taxon>Bacillati</taxon>
        <taxon>Actinomycetota</taxon>
        <taxon>Actinomycetes</taxon>
        <taxon>Pseudonocardiales</taxon>
        <taxon>Pseudonocardiaceae</taxon>
        <taxon>Actinokineospora</taxon>
    </lineage>
</organism>
<keyword evidence="3" id="KW-1185">Reference proteome</keyword>
<reference evidence="2" key="1">
    <citation type="journal article" date="2014" name="Int. J. Syst. Evol. Microbiol.">
        <title>Complete genome sequence of Corynebacterium casei LMG S-19264T (=DSM 44701T), isolated from a smear-ripened cheese.</title>
        <authorList>
            <consortium name="US DOE Joint Genome Institute (JGI-PGF)"/>
            <person name="Walter F."/>
            <person name="Albersmeier A."/>
            <person name="Kalinowski J."/>
            <person name="Ruckert C."/>
        </authorList>
    </citation>
    <scope>NUCLEOTIDE SEQUENCE</scope>
    <source>
        <strain evidence="2">JCM 3276</strain>
    </source>
</reference>
<proteinExistence type="predicted"/>
<accession>A0A918L8C4</accession>
<keyword evidence="1" id="KW-0812">Transmembrane</keyword>
<reference evidence="2" key="2">
    <citation type="submission" date="2020-09" db="EMBL/GenBank/DDBJ databases">
        <authorList>
            <person name="Sun Q."/>
            <person name="Ohkuma M."/>
        </authorList>
    </citation>
    <scope>NUCLEOTIDE SEQUENCE</scope>
    <source>
        <strain evidence="2">JCM 3276</strain>
    </source>
</reference>
<dbReference type="RefSeq" id="WP_189208925.1">
    <property type="nucleotide sequence ID" value="NZ_BMRB01000001.1"/>
</dbReference>
<comment type="caution">
    <text evidence="2">The sequence shown here is derived from an EMBL/GenBank/DDBJ whole genome shotgun (WGS) entry which is preliminary data.</text>
</comment>
<sequence length="180" mass="18686">MSSHARALADPWGLLLAGCAAAVGVAIHLPAVATVLVGVAVWVGRALVPYLLGRMADDPAPPDVEAGSPEALWLDRAIDAEADFDSLVLEGPLLAARAAVEETVTALYAIAETATALRRGGADPTDDLTVLEWATRELQDVVSHIAGLPTLEDAGGGEIAELIARLEETRQTVVEPSQVP</sequence>
<dbReference type="EMBL" id="BMRB01000001">
    <property type="protein sequence ID" value="GGS18269.1"/>
    <property type="molecule type" value="Genomic_DNA"/>
</dbReference>
<name>A0A918L8C4_9PSEU</name>
<gene>
    <name evidence="2" type="ORF">GCM10010171_08500</name>
</gene>
<keyword evidence="1" id="KW-1133">Transmembrane helix</keyword>